<dbReference type="EMBL" id="BFEA01000412">
    <property type="protein sequence ID" value="GBG82595.1"/>
    <property type="molecule type" value="Genomic_DNA"/>
</dbReference>
<sequence length="479" mass="51020">MAAKYIVTSRDKSNDVVVDLDPRAADITVDYLRRHGVLVVFQGPRADAAFAAKEHWLRTMENGWDSDMVGGQHGRVKPKGANMISYLAVNHVLRDWLVNTLKKEDNAPVDEKPCKVLYRPWSTQVEQEQARQDLQAQRFWIRAVRVPYLVMPFLKAAVIQEFGEVIKDYPPERNKVAPRLMNRRWFGHVTGDKQCPNRQGRVEALLVPTKGSPVARPSSAMVGGVGPPSAPAGSGGGSSSAPVGGAGPPPAPVGSGGGLARVPTGVEKDPTTTAVGGHLPVPAGTGSVSLPLGGATLATAGAGSVPSPVGAAVPTFVGVGDGSPSVLGGTGDGLQPDHPTQERMETEKSVMIMGDAAARLIVADDGGNVMLTEEHPDMTQPGTGAQGVQQANPGEEEMMLQQKSSLQVPRRKILVGGPKKMPYKPYDKPGKGDQTDNNKERVEWADILDDEDETEQPGLTEHVLQQGGCEHPVAQEYFF</sequence>
<accession>A0A388LK35</accession>
<gene>
    <name evidence="2" type="ORF">CBR_g34964</name>
</gene>
<feature type="region of interest" description="Disordered" evidence="1">
    <location>
        <begin position="416"/>
        <end position="438"/>
    </location>
</feature>
<name>A0A388LK35_CHABU</name>
<reference evidence="2 3" key="1">
    <citation type="journal article" date="2018" name="Cell">
        <title>The Chara Genome: Secondary Complexity and Implications for Plant Terrestrialization.</title>
        <authorList>
            <person name="Nishiyama T."/>
            <person name="Sakayama H."/>
            <person name="Vries J.D."/>
            <person name="Buschmann H."/>
            <person name="Saint-Marcoux D."/>
            <person name="Ullrich K.K."/>
            <person name="Haas F.B."/>
            <person name="Vanderstraeten L."/>
            <person name="Becker D."/>
            <person name="Lang D."/>
            <person name="Vosolsobe S."/>
            <person name="Rombauts S."/>
            <person name="Wilhelmsson P.K.I."/>
            <person name="Janitza P."/>
            <person name="Kern R."/>
            <person name="Heyl A."/>
            <person name="Rumpler F."/>
            <person name="Villalobos L.I.A.C."/>
            <person name="Clay J.M."/>
            <person name="Skokan R."/>
            <person name="Toyoda A."/>
            <person name="Suzuki Y."/>
            <person name="Kagoshima H."/>
            <person name="Schijlen E."/>
            <person name="Tajeshwar N."/>
            <person name="Catarino B."/>
            <person name="Hetherington A.J."/>
            <person name="Saltykova A."/>
            <person name="Bonnot C."/>
            <person name="Breuninger H."/>
            <person name="Symeonidi A."/>
            <person name="Radhakrishnan G.V."/>
            <person name="Van Nieuwerburgh F."/>
            <person name="Deforce D."/>
            <person name="Chang C."/>
            <person name="Karol K.G."/>
            <person name="Hedrich R."/>
            <person name="Ulvskov P."/>
            <person name="Glockner G."/>
            <person name="Delwiche C.F."/>
            <person name="Petrasek J."/>
            <person name="Van de Peer Y."/>
            <person name="Friml J."/>
            <person name="Beilby M."/>
            <person name="Dolan L."/>
            <person name="Kohara Y."/>
            <person name="Sugano S."/>
            <person name="Fujiyama A."/>
            <person name="Delaux P.-M."/>
            <person name="Quint M."/>
            <person name="TheiBen G."/>
            <person name="Hagemann M."/>
            <person name="Harholt J."/>
            <person name="Dunand C."/>
            <person name="Zachgo S."/>
            <person name="Langdale J."/>
            <person name="Maumus F."/>
            <person name="Straeten D.V.D."/>
            <person name="Gould S.B."/>
            <person name="Rensing S.A."/>
        </authorList>
    </citation>
    <scope>NUCLEOTIDE SEQUENCE [LARGE SCALE GENOMIC DNA]</scope>
    <source>
        <strain evidence="2 3">S276</strain>
    </source>
</reference>
<organism evidence="2 3">
    <name type="scientific">Chara braunii</name>
    <name type="common">Braun's stonewort</name>
    <dbReference type="NCBI Taxonomy" id="69332"/>
    <lineage>
        <taxon>Eukaryota</taxon>
        <taxon>Viridiplantae</taxon>
        <taxon>Streptophyta</taxon>
        <taxon>Charophyceae</taxon>
        <taxon>Charales</taxon>
        <taxon>Characeae</taxon>
        <taxon>Chara</taxon>
    </lineage>
</organism>
<dbReference type="Gramene" id="GBG82595">
    <property type="protein sequence ID" value="GBG82595"/>
    <property type="gene ID" value="CBR_g34964"/>
</dbReference>
<protein>
    <submittedName>
        <fullName evidence="2">Uncharacterized protein</fullName>
    </submittedName>
</protein>
<evidence type="ECO:0000313" key="2">
    <source>
        <dbReference type="EMBL" id="GBG82595.1"/>
    </source>
</evidence>
<evidence type="ECO:0000313" key="3">
    <source>
        <dbReference type="Proteomes" id="UP000265515"/>
    </source>
</evidence>
<proteinExistence type="predicted"/>
<dbReference type="Proteomes" id="UP000265515">
    <property type="component" value="Unassembled WGS sequence"/>
</dbReference>
<keyword evidence="3" id="KW-1185">Reference proteome</keyword>
<comment type="caution">
    <text evidence="2">The sequence shown here is derived from an EMBL/GenBank/DDBJ whole genome shotgun (WGS) entry which is preliminary data.</text>
</comment>
<dbReference type="AlphaFoldDB" id="A0A388LK35"/>
<feature type="compositionally biased region" description="Basic and acidic residues" evidence="1">
    <location>
        <begin position="425"/>
        <end position="438"/>
    </location>
</feature>
<feature type="region of interest" description="Disordered" evidence="1">
    <location>
        <begin position="208"/>
        <end position="282"/>
    </location>
</feature>
<evidence type="ECO:0000256" key="1">
    <source>
        <dbReference type="SAM" id="MobiDB-lite"/>
    </source>
</evidence>